<gene>
    <name evidence="10" type="ORF">G5C33_15410</name>
</gene>
<comment type="similarity">
    <text evidence="2">Belongs to the YkuD family.</text>
</comment>
<keyword evidence="3" id="KW-0808">Transferase</keyword>
<dbReference type="GO" id="GO:0005576">
    <property type="term" value="C:extracellular region"/>
    <property type="evidence" value="ECO:0007669"/>
    <property type="project" value="TreeGrafter"/>
</dbReference>
<proteinExistence type="inferred from homology"/>
<dbReference type="PANTHER" id="PTHR30582">
    <property type="entry name" value="L,D-TRANSPEPTIDASE"/>
    <property type="match status" value="1"/>
</dbReference>
<evidence type="ECO:0000259" key="9">
    <source>
        <dbReference type="PROSITE" id="PS52029"/>
    </source>
</evidence>
<dbReference type="GO" id="GO:0071972">
    <property type="term" value="F:peptidoglycan L,D-transpeptidase activity"/>
    <property type="evidence" value="ECO:0007669"/>
    <property type="project" value="TreeGrafter"/>
</dbReference>
<dbReference type="Pfam" id="PF03734">
    <property type="entry name" value="YkuD"/>
    <property type="match status" value="1"/>
</dbReference>
<feature type="domain" description="L,D-TPase catalytic" evidence="9">
    <location>
        <begin position="105"/>
        <end position="214"/>
    </location>
</feature>
<keyword evidence="6 7" id="KW-0961">Cell wall biogenesis/degradation</keyword>
<reference evidence="10 11" key="1">
    <citation type="submission" date="2020-02" db="EMBL/GenBank/DDBJ databases">
        <authorList>
            <person name="Zheng R.K."/>
            <person name="Sun C.M."/>
        </authorList>
    </citation>
    <scope>NUCLEOTIDE SEQUENCE [LARGE SCALE GENOMIC DNA]</scope>
    <source>
        <strain evidence="11">zrk23</strain>
    </source>
</reference>
<dbReference type="InterPro" id="IPR050979">
    <property type="entry name" value="LD-transpeptidase"/>
</dbReference>
<evidence type="ECO:0000256" key="4">
    <source>
        <dbReference type="ARBA" id="ARBA00022960"/>
    </source>
</evidence>
<dbReference type="PROSITE" id="PS52029">
    <property type="entry name" value="LD_TPASE"/>
    <property type="match status" value="1"/>
</dbReference>
<protein>
    <submittedName>
        <fullName evidence="10">L,D-transpeptidase family protein</fullName>
    </submittedName>
</protein>
<evidence type="ECO:0000256" key="3">
    <source>
        <dbReference type="ARBA" id="ARBA00022679"/>
    </source>
</evidence>
<evidence type="ECO:0000256" key="5">
    <source>
        <dbReference type="ARBA" id="ARBA00022984"/>
    </source>
</evidence>
<evidence type="ECO:0000256" key="6">
    <source>
        <dbReference type="ARBA" id="ARBA00023316"/>
    </source>
</evidence>
<evidence type="ECO:0000256" key="8">
    <source>
        <dbReference type="SAM" id="MobiDB-lite"/>
    </source>
</evidence>
<dbReference type="Proteomes" id="UP000501568">
    <property type="component" value="Chromosome"/>
</dbReference>
<feature type="active site" description="Proton donor/acceptor" evidence="7">
    <location>
        <position position="177"/>
    </location>
</feature>
<dbReference type="GO" id="GO:0008360">
    <property type="term" value="P:regulation of cell shape"/>
    <property type="evidence" value="ECO:0007669"/>
    <property type="project" value="UniProtKB-UniRule"/>
</dbReference>
<dbReference type="SUPFAM" id="SSF141523">
    <property type="entry name" value="L,D-transpeptidase catalytic domain-like"/>
    <property type="match status" value="1"/>
</dbReference>
<sequence>MVSGGLLLAGFHVTRAVAGSMKAAQAEAPAKEQAPAPKAADAPAADAAAQPQTAPGSETAADPHADGERIAPEDMVVRRVLPIDEPIKFGHWYWDERGAPATGTMIITIDLKAQVLSVWRNGYEIGTTAVLYGADEKPTPVGTFPILEKDIDHVSGTYNSAPMPYSLRLTQDWVAIHGSDIIAGYATHGCIGVPEDFAAKLFGAVEVGDFVVITDGKTLSTD</sequence>
<feature type="compositionally biased region" description="Basic and acidic residues" evidence="8">
    <location>
        <begin position="61"/>
        <end position="73"/>
    </location>
</feature>
<evidence type="ECO:0000256" key="7">
    <source>
        <dbReference type="PROSITE-ProRule" id="PRU01373"/>
    </source>
</evidence>
<dbReference type="AlphaFoldDB" id="A0A6G6YAN9"/>
<accession>A0A6G6YAN9</accession>
<evidence type="ECO:0000256" key="2">
    <source>
        <dbReference type="ARBA" id="ARBA00005992"/>
    </source>
</evidence>
<dbReference type="EMBL" id="CP049109">
    <property type="protein sequence ID" value="QIG81979.1"/>
    <property type="molecule type" value="Genomic_DNA"/>
</dbReference>
<dbReference type="GO" id="GO:0016740">
    <property type="term" value="F:transferase activity"/>
    <property type="evidence" value="ECO:0007669"/>
    <property type="project" value="UniProtKB-KW"/>
</dbReference>
<dbReference type="PANTHER" id="PTHR30582:SF2">
    <property type="entry name" value="L,D-TRANSPEPTIDASE YCIB-RELATED"/>
    <property type="match status" value="1"/>
</dbReference>
<feature type="active site" description="Nucleophile" evidence="7">
    <location>
        <position position="190"/>
    </location>
</feature>
<name>A0A6G6YAN9_9SPHN</name>
<dbReference type="Gene3D" id="2.40.440.10">
    <property type="entry name" value="L,D-transpeptidase catalytic domain-like"/>
    <property type="match status" value="1"/>
</dbReference>
<dbReference type="InterPro" id="IPR038063">
    <property type="entry name" value="Transpep_catalytic_dom"/>
</dbReference>
<keyword evidence="4 7" id="KW-0133">Cell shape</keyword>
<evidence type="ECO:0000313" key="11">
    <source>
        <dbReference type="Proteomes" id="UP000501568"/>
    </source>
</evidence>
<dbReference type="UniPathway" id="UPA00219"/>
<evidence type="ECO:0000313" key="10">
    <source>
        <dbReference type="EMBL" id="QIG81979.1"/>
    </source>
</evidence>
<dbReference type="InterPro" id="IPR005490">
    <property type="entry name" value="LD_TPept_cat_dom"/>
</dbReference>
<keyword evidence="5 7" id="KW-0573">Peptidoglycan synthesis</keyword>
<dbReference type="KEGG" id="spzr:G5C33_15410"/>
<dbReference type="GO" id="GO:0018104">
    <property type="term" value="P:peptidoglycan-protein cross-linking"/>
    <property type="evidence" value="ECO:0007669"/>
    <property type="project" value="TreeGrafter"/>
</dbReference>
<keyword evidence="11" id="KW-1185">Reference proteome</keyword>
<feature type="compositionally biased region" description="Low complexity" evidence="8">
    <location>
        <begin position="28"/>
        <end position="55"/>
    </location>
</feature>
<organism evidence="10 11">
    <name type="scientific">Stakelama tenebrarum</name>
    <dbReference type="NCBI Taxonomy" id="2711215"/>
    <lineage>
        <taxon>Bacteria</taxon>
        <taxon>Pseudomonadati</taxon>
        <taxon>Pseudomonadota</taxon>
        <taxon>Alphaproteobacteria</taxon>
        <taxon>Sphingomonadales</taxon>
        <taxon>Sphingomonadaceae</taxon>
        <taxon>Stakelama</taxon>
    </lineage>
</organism>
<comment type="pathway">
    <text evidence="1 7">Cell wall biogenesis; peptidoglycan biosynthesis.</text>
</comment>
<dbReference type="CDD" id="cd16913">
    <property type="entry name" value="YkuD_like"/>
    <property type="match status" value="1"/>
</dbReference>
<evidence type="ECO:0000256" key="1">
    <source>
        <dbReference type="ARBA" id="ARBA00004752"/>
    </source>
</evidence>
<dbReference type="GO" id="GO:0071555">
    <property type="term" value="P:cell wall organization"/>
    <property type="evidence" value="ECO:0007669"/>
    <property type="project" value="UniProtKB-UniRule"/>
</dbReference>
<feature type="region of interest" description="Disordered" evidence="8">
    <location>
        <begin position="28"/>
        <end position="73"/>
    </location>
</feature>